<evidence type="ECO:0000256" key="3">
    <source>
        <dbReference type="ARBA" id="ARBA00022840"/>
    </source>
</evidence>
<reference evidence="6 7" key="1">
    <citation type="submission" date="2017-02" db="EMBL/GenBank/DDBJ databases">
        <title>Genomic diversity within the haloalkaliphilic genus Thioalkalivibrio.</title>
        <authorList>
            <person name="Ahn A.-C."/>
            <person name="Meier-Kolthoff J."/>
            <person name="Overmars L."/>
            <person name="Richter M."/>
            <person name="Woyke T."/>
            <person name="Sorokin D.Y."/>
            <person name="Muyzer G."/>
        </authorList>
    </citation>
    <scope>NUCLEOTIDE SEQUENCE [LARGE SCALE GENOMIC DNA]</scope>
    <source>
        <strain evidence="6 7">ALJD</strain>
    </source>
</reference>
<dbReference type="Proteomes" id="UP000189462">
    <property type="component" value="Unassembled WGS sequence"/>
</dbReference>
<dbReference type="InterPro" id="IPR006555">
    <property type="entry name" value="ATP-dep_Helicase_C"/>
</dbReference>
<dbReference type="InterPro" id="IPR011545">
    <property type="entry name" value="DEAD/DEAH_box_helicase_dom"/>
</dbReference>
<organism evidence="6 7">
    <name type="scientific">Thioalkalivibrio denitrificans</name>
    <dbReference type="NCBI Taxonomy" id="108003"/>
    <lineage>
        <taxon>Bacteria</taxon>
        <taxon>Pseudomonadati</taxon>
        <taxon>Pseudomonadota</taxon>
        <taxon>Gammaproteobacteria</taxon>
        <taxon>Chromatiales</taxon>
        <taxon>Ectothiorhodospiraceae</taxon>
        <taxon>Thioalkalivibrio</taxon>
    </lineage>
</organism>
<dbReference type="SUPFAM" id="SSF52540">
    <property type="entry name" value="P-loop containing nucleoside triphosphate hydrolases"/>
    <property type="match status" value="2"/>
</dbReference>
<dbReference type="GO" id="GO:0016818">
    <property type="term" value="F:hydrolase activity, acting on acid anhydrides, in phosphorus-containing anhydrides"/>
    <property type="evidence" value="ECO:0007669"/>
    <property type="project" value="InterPro"/>
</dbReference>
<gene>
    <name evidence="6" type="ORF">B1C78_17185</name>
</gene>
<dbReference type="Pfam" id="PF13307">
    <property type="entry name" value="Helicase_C_2"/>
    <property type="match status" value="1"/>
</dbReference>
<comment type="similarity">
    <text evidence="4">Belongs to the helicase family. DinG subfamily.</text>
</comment>
<dbReference type="GO" id="GO:0003678">
    <property type="term" value="F:DNA helicase activity"/>
    <property type="evidence" value="ECO:0007669"/>
    <property type="project" value="TreeGrafter"/>
</dbReference>
<keyword evidence="6" id="KW-0347">Helicase</keyword>
<proteinExistence type="inferred from homology"/>
<evidence type="ECO:0000256" key="2">
    <source>
        <dbReference type="ARBA" id="ARBA00022801"/>
    </source>
</evidence>
<dbReference type="InterPro" id="IPR045028">
    <property type="entry name" value="DinG/Rad3-like"/>
</dbReference>
<feature type="domain" description="Helicase ATP-binding" evidence="5">
    <location>
        <begin position="14"/>
        <end position="281"/>
    </location>
</feature>
<dbReference type="RefSeq" id="WP_077280358.1">
    <property type="nucleotide sequence ID" value="NZ_MVBK01000152.1"/>
</dbReference>
<dbReference type="GO" id="GO:0005524">
    <property type="term" value="F:ATP binding"/>
    <property type="evidence" value="ECO:0007669"/>
    <property type="project" value="UniProtKB-KW"/>
</dbReference>
<comment type="caution">
    <text evidence="6">The sequence shown here is derived from an EMBL/GenBank/DDBJ whole genome shotgun (WGS) entry which is preliminary data.</text>
</comment>
<evidence type="ECO:0000313" key="7">
    <source>
        <dbReference type="Proteomes" id="UP000189462"/>
    </source>
</evidence>
<dbReference type="GO" id="GO:0003676">
    <property type="term" value="F:nucleic acid binding"/>
    <property type="evidence" value="ECO:0007669"/>
    <property type="project" value="InterPro"/>
</dbReference>
<dbReference type="Gene3D" id="3.40.50.300">
    <property type="entry name" value="P-loop containing nucleotide triphosphate hydrolases"/>
    <property type="match status" value="2"/>
</dbReference>
<name>A0A1V3N6E6_9GAMM</name>
<dbReference type="PANTHER" id="PTHR11472:SF34">
    <property type="entry name" value="REGULATOR OF TELOMERE ELONGATION HELICASE 1"/>
    <property type="match status" value="1"/>
</dbReference>
<dbReference type="InterPro" id="IPR027417">
    <property type="entry name" value="P-loop_NTPase"/>
</dbReference>
<keyword evidence="7" id="KW-1185">Reference proteome</keyword>
<dbReference type="OrthoDB" id="9805194at2"/>
<dbReference type="SMART" id="SM00491">
    <property type="entry name" value="HELICc2"/>
    <property type="match status" value="1"/>
</dbReference>
<protein>
    <submittedName>
        <fullName evidence="6">Helicase</fullName>
    </submittedName>
</protein>
<sequence>MNPSASEVLGSDGPLANALDRFRPRAVQQQMAEAVERALQQGEHLVVEAGTGVGKTFGYLVPVLMNARRTILSTGTRNLQDQLFQKDLPLVRDALVGAGLGRVPRLALLKGRSNYLCRHRLALAREEGSHGTRGQADQLIRIERWSARTERGDIAELSGIPEDSPLWPRVTSTVDNCLGSECPEYEECFVVRARRRAQEADLVVINHHLLMADLSLKEEGFGEILPSADAFVLDEAHQLPDVASAFFGRSVGSRQLLDLARDSVAEQLREAQDMADLREAADAVATAVAALRSVLGAGTGRGPWARHQDNDQVVEAMNTLVERLGGLVMWLDTAADRGKGLEQCARRANTLRDRLVAFLEPEPDTVRWVETFTRSFALHATPLSVAQRFGERMRAYPSAWIFTSATLAVGGRFEHFTGRLGLEEAQTLCLDSPFDYTRNARLYLPPNLPPPNSPTHTAAVVEAALPVIEANPGGTFMLFTSHRALREAADLLEGRLERQLLVQGTAPRDELLERFRAAGDAVLLGAQSFWEGVDVRGRALSCVIIDKLPFAAPDDPLLEARLAAIREAGGNPFMEYQLPQAVLSLKQGVGRLIRDVTDRGVLMLCDPRIRTKTYGRLFIDSLPVIPTLDSLAEVVGFLMSDDETIHEAAGH</sequence>
<evidence type="ECO:0000256" key="4">
    <source>
        <dbReference type="ARBA" id="ARBA00038058"/>
    </source>
</evidence>
<evidence type="ECO:0000256" key="1">
    <source>
        <dbReference type="ARBA" id="ARBA00022741"/>
    </source>
</evidence>
<dbReference type="PANTHER" id="PTHR11472">
    <property type="entry name" value="DNA REPAIR DEAD HELICASE RAD3/XP-D SUBFAMILY MEMBER"/>
    <property type="match status" value="1"/>
</dbReference>
<dbReference type="PROSITE" id="PS51193">
    <property type="entry name" value="HELICASE_ATP_BIND_2"/>
    <property type="match status" value="1"/>
</dbReference>
<keyword evidence="3" id="KW-0067">ATP-binding</keyword>
<dbReference type="InterPro" id="IPR014013">
    <property type="entry name" value="Helic_SF1/SF2_ATP-bd_DinG/Rad3"/>
</dbReference>
<dbReference type="GO" id="GO:0006281">
    <property type="term" value="P:DNA repair"/>
    <property type="evidence" value="ECO:0007669"/>
    <property type="project" value="TreeGrafter"/>
</dbReference>
<keyword evidence="2" id="KW-0378">Hydrolase</keyword>
<accession>A0A1V3N6E6</accession>
<dbReference type="AlphaFoldDB" id="A0A1V3N6E6"/>
<dbReference type="STRING" id="108003.B1C78_17185"/>
<evidence type="ECO:0000259" key="5">
    <source>
        <dbReference type="PROSITE" id="PS51193"/>
    </source>
</evidence>
<dbReference type="Pfam" id="PF00270">
    <property type="entry name" value="DEAD"/>
    <property type="match status" value="1"/>
</dbReference>
<dbReference type="EMBL" id="MVBK01000152">
    <property type="protein sequence ID" value="OOG20624.1"/>
    <property type="molecule type" value="Genomic_DNA"/>
</dbReference>
<evidence type="ECO:0000313" key="6">
    <source>
        <dbReference type="EMBL" id="OOG20624.1"/>
    </source>
</evidence>
<keyword evidence="1" id="KW-0547">Nucleotide-binding</keyword>